<dbReference type="InterPro" id="IPR036282">
    <property type="entry name" value="Glutathione-S-Trfase_C_sf"/>
</dbReference>
<keyword evidence="6" id="KW-0963">Cytoplasm</keyword>
<proteinExistence type="evidence at transcript level"/>
<dbReference type="OrthoDB" id="202840at2759"/>
<dbReference type="GO" id="GO:0016034">
    <property type="term" value="F:maleylacetoacetate isomerase activity"/>
    <property type="evidence" value="ECO:0007669"/>
    <property type="project" value="UniProtKB-EC"/>
</dbReference>
<dbReference type="Pfam" id="PF13409">
    <property type="entry name" value="GST_N_2"/>
    <property type="match status" value="1"/>
</dbReference>
<protein>
    <submittedName>
        <fullName evidence="15">Glutathione S-transferase Z2</fullName>
    </submittedName>
    <submittedName>
        <fullName evidence="14">Glutathione S-transferase z1</fullName>
    </submittedName>
</protein>
<dbReference type="InterPro" id="IPR005955">
    <property type="entry name" value="GST_Zeta"/>
</dbReference>
<dbReference type="PROSITE" id="PS50405">
    <property type="entry name" value="GST_CTER"/>
    <property type="match status" value="1"/>
</dbReference>
<dbReference type="EMBL" id="MN187215">
    <property type="protein sequence ID" value="QHU80067.1"/>
    <property type="molecule type" value="mRNA"/>
</dbReference>
<organism evidence="14">
    <name type="scientific">Bemisia tabaci</name>
    <name type="common">Sweetpotato whitefly</name>
    <name type="synonym">Aleurodes tabaci</name>
    <dbReference type="NCBI Taxonomy" id="7038"/>
    <lineage>
        <taxon>Eukaryota</taxon>
        <taxon>Metazoa</taxon>
        <taxon>Ecdysozoa</taxon>
        <taxon>Arthropoda</taxon>
        <taxon>Hexapoda</taxon>
        <taxon>Insecta</taxon>
        <taxon>Pterygota</taxon>
        <taxon>Neoptera</taxon>
        <taxon>Paraneoptera</taxon>
        <taxon>Hemiptera</taxon>
        <taxon>Sternorrhyncha</taxon>
        <taxon>Aleyrodoidea</taxon>
        <taxon>Aleyrodidae</taxon>
        <taxon>Aleyrodinae</taxon>
        <taxon>Bemisia</taxon>
    </lineage>
</organism>
<comment type="pathway">
    <text evidence="4">Amino-acid degradation; L-phenylalanine degradation; acetoacetate and fumarate from L-phenylalanine: step 5/6.</text>
</comment>
<dbReference type="CDD" id="cd03042">
    <property type="entry name" value="GST_N_Zeta"/>
    <property type="match status" value="1"/>
</dbReference>
<keyword evidence="9" id="KW-0585">Phenylalanine catabolism</keyword>
<accession>A0A223FQZ2</accession>
<dbReference type="SUPFAM" id="SSF47616">
    <property type="entry name" value="GST C-terminal domain-like"/>
    <property type="match status" value="1"/>
</dbReference>
<evidence type="ECO:0000256" key="3">
    <source>
        <dbReference type="ARBA" id="ARBA00004496"/>
    </source>
</evidence>
<evidence type="ECO:0000313" key="14">
    <source>
        <dbReference type="EMBL" id="AST11612.1"/>
    </source>
</evidence>
<evidence type="ECO:0000256" key="4">
    <source>
        <dbReference type="ARBA" id="ARBA00004671"/>
    </source>
</evidence>
<feature type="domain" description="GST N-terminal" evidence="12">
    <location>
        <begin position="5"/>
        <end position="87"/>
    </location>
</feature>
<feature type="domain" description="GST C-terminal" evidence="13">
    <location>
        <begin position="92"/>
        <end position="212"/>
    </location>
</feature>
<dbReference type="AlphaFoldDB" id="A0A223FQZ2"/>
<dbReference type="PANTHER" id="PTHR42673:SF4">
    <property type="entry name" value="MALEYLACETOACETATE ISOMERASE"/>
    <property type="match status" value="1"/>
</dbReference>
<dbReference type="FunFam" id="3.40.30.10:FF:000041">
    <property type="entry name" value="Maleylacetoacetate isomerase isoform 1"/>
    <property type="match status" value="1"/>
</dbReference>
<dbReference type="NCBIfam" id="TIGR01262">
    <property type="entry name" value="maiA"/>
    <property type="match status" value="1"/>
</dbReference>
<dbReference type="Gene3D" id="1.20.1050.10">
    <property type="match status" value="1"/>
</dbReference>
<comment type="catalytic activity">
    <reaction evidence="11">
        <text>RX + glutathione = an S-substituted glutathione + a halide anion + H(+)</text>
        <dbReference type="Rhea" id="RHEA:16437"/>
        <dbReference type="ChEBI" id="CHEBI:15378"/>
        <dbReference type="ChEBI" id="CHEBI:16042"/>
        <dbReference type="ChEBI" id="CHEBI:17792"/>
        <dbReference type="ChEBI" id="CHEBI:57925"/>
        <dbReference type="ChEBI" id="CHEBI:90779"/>
        <dbReference type="EC" id="2.5.1.18"/>
    </reaction>
</comment>
<keyword evidence="7 14" id="KW-0808">Transferase</keyword>
<comment type="subcellular location">
    <subcellularLocation>
        <location evidence="3">Cytoplasm</location>
    </subcellularLocation>
</comment>
<keyword evidence="10" id="KW-0413">Isomerase</keyword>
<reference evidence="15" key="2">
    <citation type="submission" date="2019-07" db="EMBL/GenBank/DDBJ databases">
        <authorList>
            <person name="Aidlin Harari O."/>
            <person name="Santos-Garcia D."/>
            <person name="Moseri M."/>
            <person name="Moshitzky P."/>
            <person name="Morin S."/>
        </authorList>
    </citation>
    <scope>NUCLEOTIDE SEQUENCE</scope>
    <source>
        <strain evidence="15">MEAM1</strain>
    </source>
</reference>
<reference evidence="14" key="1">
    <citation type="journal article" date="2017" name="Insect Mol. Biol.">
        <title>Identification of glutathione S-transferases in Bemisia tabaci (Hemiptera: Aleyrodidae) and evidence that GSTd7 helps explain the difference in insecticide susceptibility between B. tabaci Middle East-Minor Asia 1 and Mediterranean.</title>
        <authorList>
            <person name="He C."/>
            <person name="Xie W."/>
            <person name="Yang X."/>
            <person name="Wang S.L."/>
            <person name="Wu Q.J."/>
            <person name="Zhang Y.J."/>
        </authorList>
    </citation>
    <scope>NUCLEOTIDE SEQUENCE</scope>
    <source>
        <strain evidence="14">B</strain>
    </source>
</reference>
<dbReference type="InterPro" id="IPR034333">
    <property type="entry name" value="GST_Zeta_N"/>
</dbReference>
<evidence type="ECO:0000256" key="6">
    <source>
        <dbReference type="ARBA" id="ARBA00022490"/>
    </source>
</evidence>
<dbReference type="InterPro" id="IPR040079">
    <property type="entry name" value="Glutathione_S-Trfase"/>
</dbReference>
<dbReference type="GO" id="GO:0005737">
    <property type="term" value="C:cytoplasm"/>
    <property type="evidence" value="ECO:0007669"/>
    <property type="project" value="UniProtKB-SubCell"/>
</dbReference>
<dbReference type="GO" id="GO:0004364">
    <property type="term" value="F:glutathione transferase activity"/>
    <property type="evidence" value="ECO:0007669"/>
    <property type="project" value="UniProtKB-EC"/>
</dbReference>
<evidence type="ECO:0000256" key="5">
    <source>
        <dbReference type="ARBA" id="ARBA00010007"/>
    </source>
</evidence>
<dbReference type="EMBL" id="MF036033">
    <property type="protein sequence ID" value="AST11612.1"/>
    <property type="molecule type" value="mRNA"/>
</dbReference>
<evidence type="ECO:0000256" key="1">
    <source>
        <dbReference type="ARBA" id="ARBA00001622"/>
    </source>
</evidence>
<dbReference type="GO" id="GO:0006749">
    <property type="term" value="P:glutathione metabolic process"/>
    <property type="evidence" value="ECO:0007669"/>
    <property type="project" value="UniProtKB-ARBA"/>
</dbReference>
<evidence type="ECO:0000256" key="8">
    <source>
        <dbReference type="ARBA" id="ARBA00022878"/>
    </source>
</evidence>
<dbReference type="InterPro" id="IPR036249">
    <property type="entry name" value="Thioredoxin-like_sf"/>
</dbReference>
<dbReference type="PROSITE" id="PS50404">
    <property type="entry name" value="GST_NTER"/>
    <property type="match status" value="1"/>
</dbReference>
<dbReference type="FunFam" id="1.20.1050.10:FF:000010">
    <property type="entry name" value="Maleylacetoacetate isomerase isoform 1"/>
    <property type="match status" value="1"/>
</dbReference>
<evidence type="ECO:0000256" key="9">
    <source>
        <dbReference type="ARBA" id="ARBA00023232"/>
    </source>
</evidence>
<evidence type="ECO:0000256" key="10">
    <source>
        <dbReference type="ARBA" id="ARBA00023235"/>
    </source>
</evidence>
<comment type="cofactor">
    <cofactor evidence="2">
        <name>glutathione</name>
        <dbReference type="ChEBI" id="CHEBI:57925"/>
    </cofactor>
</comment>
<dbReference type="SUPFAM" id="SSF52833">
    <property type="entry name" value="Thioredoxin-like"/>
    <property type="match status" value="1"/>
</dbReference>
<keyword evidence="8" id="KW-0828">Tyrosine catabolism</keyword>
<dbReference type="CDD" id="cd03191">
    <property type="entry name" value="GST_C_Zeta"/>
    <property type="match status" value="1"/>
</dbReference>
<evidence type="ECO:0000256" key="11">
    <source>
        <dbReference type="ARBA" id="ARBA00047960"/>
    </source>
</evidence>
<comment type="catalytic activity">
    <reaction evidence="1">
        <text>4-maleylacetoacetate = 4-fumarylacetoacetate</text>
        <dbReference type="Rhea" id="RHEA:14817"/>
        <dbReference type="ChEBI" id="CHEBI:17105"/>
        <dbReference type="ChEBI" id="CHEBI:18034"/>
        <dbReference type="EC" id="5.2.1.2"/>
    </reaction>
</comment>
<evidence type="ECO:0000259" key="12">
    <source>
        <dbReference type="PROSITE" id="PS50404"/>
    </source>
</evidence>
<dbReference type="GeneID" id="109031562"/>
<evidence type="ECO:0000313" key="15">
    <source>
        <dbReference type="EMBL" id="QHU80067.1"/>
    </source>
</evidence>
<dbReference type="InterPro" id="IPR004045">
    <property type="entry name" value="Glutathione_S-Trfase_N"/>
</dbReference>
<dbReference type="SFLD" id="SFLDG00358">
    <property type="entry name" value="Main_(cytGST)"/>
    <property type="match status" value="1"/>
</dbReference>
<dbReference type="InterPro" id="IPR010987">
    <property type="entry name" value="Glutathione-S-Trfase_C-like"/>
</dbReference>
<sequence>MSGKEVATLYSYWRSSCSYRVRIALSLKGIPYEVKPVNIWKKDEHLTPEYRAINPMQQVPALRIDGRTLIDSISIMHYLEETRPEQPLLPSDPADRAKVREIVSVIASGIQPLQNVGILQLLPEEERVQWAQRVINKGFTALEKLLANSAGKYCFGDNISIADCCLIPQVYNARRFKVDVETYPAIARIDKDLLSHPAFKEAHPDNQPDAVKDAK</sequence>
<reference evidence="15" key="3">
    <citation type="submission" date="2020-02" db="EMBL/GenBank/DDBJ databases">
        <title>Molecular Evolution of the glutathione S-transferase family in the Bemisia tabaci species complex.</title>
        <authorList>
            <person name="Patel M."/>
            <person name="Visendi P."/>
            <person name="Seal S."/>
            <person name="Sertchook R."/>
            <person name="Malka O."/>
        </authorList>
    </citation>
    <scope>NUCLEOTIDE SEQUENCE</scope>
    <source>
        <strain evidence="15">MEAM1</strain>
    </source>
</reference>
<dbReference type="PANTHER" id="PTHR42673">
    <property type="entry name" value="MALEYLACETOACETATE ISOMERASE"/>
    <property type="match status" value="1"/>
</dbReference>
<dbReference type="InterPro" id="IPR034330">
    <property type="entry name" value="GST_Zeta_C"/>
</dbReference>
<dbReference type="Gene3D" id="3.40.30.10">
    <property type="entry name" value="Glutaredoxin"/>
    <property type="match status" value="1"/>
</dbReference>
<dbReference type="SFLD" id="SFLDS00019">
    <property type="entry name" value="Glutathione_Transferase_(cytos"/>
    <property type="match status" value="1"/>
</dbReference>
<evidence type="ECO:0000256" key="7">
    <source>
        <dbReference type="ARBA" id="ARBA00022679"/>
    </source>
</evidence>
<evidence type="ECO:0000256" key="2">
    <source>
        <dbReference type="ARBA" id="ARBA00001955"/>
    </source>
</evidence>
<name>A0A223FQZ2_BEMTA</name>
<dbReference type="Pfam" id="PF13410">
    <property type="entry name" value="GST_C_2"/>
    <property type="match status" value="1"/>
</dbReference>
<evidence type="ECO:0000259" key="13">
    <source>
        <dbReference type="PROSITE" id="PS50405"/>
    </source>
</evidence>
<dbReference type="GO" id="GO:0006572">
    <property type="term" value="P:L-tyrosine catabolic process"/>
    <property type="evidence" value="ECO:0007669"/>
    <property type="project" value="UniProtKB-KW"/>
</dbReference>
<dbReference type="GO" id="GO:0006559">
    <property type="term" value="P:L-phenylalanine catabolic process"/>
    <property type="evidence" value="ECO:0007669"/>
    <property type="project" value="UniProtKB-UniPathway"/>
</dbReference>
<comment type="similarity">
    <text evidence="5">Belongs to the GST superfamily. Zeta family.</text>
</comment>
<dbReference type="UniPathway" id="UPA00139">
    <property type="reaction ID" value="UER00340"/>
</dbReference>